<keyword evidence="3 6" id="KW-0808">Transferase</keyword>
<protein>
    <submittedName>
        <fullName evidence="6">Acyltransferase domain-containing protein</fullName>
    </submittedName>
</protein>
<keyword evidence="4 6" id="KW-0012">Acyltransferase</keyword>
<dbReference type="GO" id="GO:0004312">
    <property type="term" value="F:fatty acid synthase activity"/>
    <property type="evidence" value="ECO:0007669"/>
    <property type="project" value="TreeGrafter"/>
</dbReference>
<dbReference type="SUPFAM" id="SSF52151">
    <property type="entry name" value="FabD/lysophospholipase-like"/>
    <property type="match status" value="1"/>
</dbReference>
<dbReference type="Proteomes" id="UP000279275">
    <property type="component" value="Unassembled WGS sequence"/>
</dbReference>
<evidence type="ECO:0000256" key="4">
    <source>
        <dbReference type="ARBA" id="ARBA00023315"/>
    </source>
</evidence>
<dbReference type="InterPro" id="IPR016035">
    <property type="entry name" value="Acyl_Trfase/lysoPLipase"/>
</dbReference>
<dbReference type="OrthoDB" id="9778690at2"/>
<dbReference type="RefSeq" id="WP_147471808.1">
    <property type="nucleotide sequence ID" value="NZ_RFFH01000054.1"/>
</dbReference>
<organism evidence="6 7">
    <name type="scientific">Nocardia stercoris</name>
    <dbReference type="NCBI Taxonomy" id="2483361"/>
    <lineage>
        <taxon>Bacteria</taxon>
        <taxon>Bacillati</taxon>
        <taxon>Actinomycetota</taxon>
        <taxon>Actinomycetes</taxon>
        <taxon>Mycobacteriales</taxon>
        <taxon>Nocardiaceae</taxon>
        <taxon>Nocardia</taxon>
    </lineage>
</organism>
<keyword evidence="7" id="KW-1185">Reference proteome</keyword>
<evidence type="ECO:0000313" key="7">
    <source>
        <dbReference type="Proteomes" id="UP000279275"/>
    </source>
</evidence>
<dbReference type="InterPro" id="IPR016036">
    <property type="entry name" value="Malonyl_transacylase_ACP-bd"/>
</dbReference>
<evidence type="ECO:0000256" key="3">
    <source>
        <dbReference type="ARBA" id="ARBA00022679"/>
    </source>
</evidence>
<feature type="non-terminal residue" evidence="6">
    <location>
        <position position="274"/>
    </location>
</feature>
<evidence type="ECO:0000313" key="6">
    <source>
        <dbReference type="EMBL" id="RMI27514.1"/>
    </source>
</evidence>
<sequence>LVFPGQGAQWVGMGVELLDTAPVFAAKIAECDAAFGELVDWSLLDVLRGGEGAPSLDRVDVVQPVLFAVMVSLAELWRSVGVKPDVVVGHSQGEIAAAYVAGALSLEDAARVVILRSKALTGLAGRGGMVSVSRPVAEVSERLAGFPDLAVAAVNGPALTVVSGAVAALEEFLAGCERDGVRARRIAVDYASHSPQVEELEESLAEALAGVTAGPSQVAFWSTVTGGLLDTAGLDAGYWFRNLRETVQFEPVVRALVADGYSVFVEASPHPLLT</sequence>
<keyword evidence="1" id="KW-0596">Phosphopantetheine</keyword>
<dbReference type="SMART" id="SM00827">
    <property type="entry name" value="PKS_AT"/>
    <property type="match status" value="1"/>
</dbReference>
<evidence type="ECO:0000259" key="5">
    <source>
        <dbReference type="SMART" id="SM00827"/>
    </source>
</evidence>
<accession>A0A3M2KR64</accession>
<dbReference type="InterPro" id="IPR014043">
    <property type="entry name" value="Acyl_transferase_dom"/>
</dbReference>
<dbReference type="InterPro" id="IPR050091">
    <property type="entry name" value="PKS_NRPS_Biosynth_Enz"/>
</dbReference>
<keyword evidence="2" id="KW-0597">Phosphoprotein</keyword>
<dbReference type="PANTHER" id="PTHR43775:SF51">
    <property type="entry name" value="INACTIVE PHENOLPHTHIOCEROL SYNTHESIS POLYKETIDE SYNTHASE TYPE I PKS1-RELATED"/>
    <property type="match status" value="1"/>
</dbReference>
<evidence type="ECO:0000256" key="1">
    <source>
        <dbReference type="ARBA" id="ARBA00022450"/>
    </source>
</evidence>
<reference evidence="6 7" key="1">
    <citation type="submission" date="2018-10" db="EMBL/GenBank/DDBJ databases">
        <title>Isolation from cow dung.</title>
        <authorList>
            <person name="Ling L."/>
        </authorList>
    </citation>
    <scope>NUCLEOTIDE SEQUENCE [LARGE SCALE GENOMIC DNA]</scope>
    <source>
        <strain evidence="6 7">NEAU-LL90</strain>
    </source>
</reference>
<proteinExistence type="predicted"/>
<name>A0A3M2KR64_9NOCA</name>
<dbReference type="GO" id="GO:0006633">
    <property type="term" value="P:fatty acid biosynthetic process"/>
    <property type="evidence" value="ECO:0007669"/>
    <property type="project" value="TreeGrafter"/>
</dbReference>
<feature type="domain" description="Malonyl-CoA:ACP transacylase (MAT)" evidence="5">
    <location>
        <begin position="2"/>
        <end position="274"/>
    </location>
</feature>
<dbReference type="InterPro" id="IPR001227">
    <property type="entry name" value="Ac_transferase_dom_sf"/>
</dbReference>
<dbReference type="EMBL" id="RFFH01000054">
    <property type="protein sequence ID" value="RMI27514.1"/>
    <property type="molecule type" value="Genomic_DNA"/>
</dbReference>
<dbReference type="Gene3D" id="3.40.366.10">
    <property type="entry name" value="Malonyl-Coenzyme A Acyl Carrier Protein, domain 2"/>
    <property type="match status" value="1"/>
</dbReference>
<dbReference type="Pfam" id="PF00698">
    <property type="entry name" value="Acyl_transf_1"/>
    <property type="match status" value="1"/>
</dbReference>
<feature type="non-terminal residue" evidence="6">
    <location>
        <position position="1"/>
    </location>
</feature>
<comment type="caution">
    <text evidence="6">The sequence shown here is derived from an EMBL/GenBank/DDBJ whole genome shotgun (WGS) entry which is preliminary data.</text>
</comment>
<evidence type="ECO:0000256" key="2">
    <source>
        <dbReference type="ARBA" id="ARBA00022553"/>
    </source>
</evidence>
<gene>
    <name evidence="6" type="ORF">EBN03_33555</name>
</gene>
<dbReference type="PANTHER" id="PTHR43775">
    <property type="entry name" value="FATTY ACID SYNTHASE"/>
    <property type="match status" value="1"/>
</dbReference>
<dbReference type="FunFam" id="3.40.366.10:FF:000002">
    <property type="entry name" value="Probable polyketide synthase 2"/>
    <property type="match status" value="1"/>
</dbReference>
<dbReference type="AlphaFoldDB" id="A0A3M2KR64"/>
<dbReference type="SUPFAM" id="SSF55048">
    <property type="entry name" value="Probable ACP-binding domain of malonyl-CoA ACP transacylase"/>
    <property type="match status" value="1"/>
</dbReference>